<dbReference type="Pfam" id="PF00440">
    <property type="entry name" value="TetR_N"/>
    <property type="match status" value="1"/>
</dbReference>
<dbReference type="PANTHER" id="PTHR30055">
    <property type="entry name" value="HTH-TYPE TRANSCRIPTIONAL REGULATOR RUTR"/>
    <property type="match status" value="1"/>
</dbReference>
<protein>
    <submittedName>
        <fullName evidence="6">Transcriptional regulator, TetR family</fullName>
    </submittedName>
</protein>
<feature type="DNA-binding region" description="H-T-H motif" evidence="4">
    <location>
        <begin position="32"/>
        <end position="51"/>
    </location>
</feature>
<dbReference type="OrthoDB" id="9179041at2"/>
<reference evidence="7" key="1">
    <citation type="submission" date="2016-10" db="EMBL/GenBank/DDBJ databases">
        <authorList>
            <person name="Varghese N."/>
            <person name="Submissions S."/>
        </authorList>
    </citation>
    <scope>NUCLEOTIDE SEQUENCE [LARGE SCALE GENOMIC DNA]</scope>
    <source>
        <strain evidence="7">CGMCC 1.11012</strain>
    </source>
</reference>
<name>A0A1G8I6F4_9BACL</name>
<feature type="domain" description="HTH tetR-type" evidence="5">
    <location>
        <begin position="9"/>
        <end position="69"/>
    </location>
</feature>
<dbReference type="SUPFAM" id="SSF48498">
    <property type="entry name" value="Tetracyclin repressor-like, C-terminal domain"/>
    <property type="match status" value="1"/>
</dbReference>
<accession>A0A1G8I6F4</accession>
<evidence type="ECO:0000313" key="6">
    <source>
        <dbReference type="EMBL" id="SDI14493.1"/>
    </source>
</evidence>
<evidence type="ECO:0000256" key="2">
    <source>
        <dbReference type="ARBA" id="ARBA00023125"/>
    </source>
</evidence>
<dbReference type="GO" id="GO:0003700">
    <property type="term" value="F:DNA-binding transcription factor activity"/>
    <property type="evidence" value="ECO:0007669"/>
    <property type="project" value="TreeGrafter"/>
</dbReference>
<dbReference type="RefSeq" id="WP_090712431.1">
    <property type="nucleotide sequence ID" value="NZ_CBCSKY010000001.1"/>
</dbReference>
<organism evidence="6 7">
    <name type="scientific">Paenibacillus typhae</name>
    <dbReference type="NCBI Taxonomy" id="1174501"/>
    <lineage>
        <taxon>Bacteria</taxon>
        <taxon>Bacillati</taxon>
        <taxon>Bacillota</taxon>
        <taxon>Bacilli</taxon>
        <taxon>Bacillales</taxon>
        <taxon>Paenibacillaceae</taxon>
        <taxon>Paenibacillus</taxon>
    </lineage>
</organism>
<dbReference type="EMBL" id="FNDX01000003">
    <property type="protein sequence ID" value="SDI14493.1"/>
    <property type="molecule type" value="Genomic_DNA"/>
</dbReference>
<dbReference type="PROSITE" id="PS50977">
    <property type="entry name" value="HTH_TETR_2"/>
    <property type="match status" value="1"/>
</dbReference>
<dbReference type="InterPro" id="IPR036271">
    <property type="entry name" value="Tet_transcr_reg_TetR-rel_C_sf"/>
</dbReference>
<evidence type="ECO:0000256" key="4">
    <source>
        <dbReference type="PROSITE-ProRule" id="PRU00335"/>
    </source>
</evidence>
<keyword evidence="3" id="KW-0804">Transcription</keyword>
<dbReference type="InterPro" id="IPR001647">
    <property type="entry name" value="HTH_TetR"/>
</dbReference>
<evidence type="ECO:0000256" key="1">
    <source>
        <dbReference type="ARBA" id="ARBA00023015"/>
    </source>
</evidence>
<dbReference type="Gene3D" id="1.10.357.10">
    <property type="entry name" value="Tetracycline Repressor, domain 2"/>
    <property type="match status" value="1"/>
</dbReference>
<dbReference type="STRING" id="1174501.SAMN05216192_103135"/>
<keyword evidence="7" id="KW-1185">Reference proteome</keyword>
<dbReference type="InterPro" id="IPR050109">
    <property type="entry name" value="HTH-type_TetR-like_transc_reg"/>
</dbReference>
<gene>
    <name evidence="6" type="ORF">SAMN05216192_103135</name>
</gene>
<keyword evidence="2 4" id="KW-0238">DNA-binding</keyword>
<dbReference type="PRINTS" id="PR00455">
    <property type="entry name" value="HTHTETR"/>
</dbReference>
<dbReference type="InterPro" id="IPR009057">
    <property type="entry name" value="Homeodomain-like_sf"/>
</dbReference>
<sequence length="201" mass="22132">MNQKPYHHGDLRNTLIETGIELINEDGLGGFSLRKVAAKCGVSHAAPYSHFKDVQQLLAAMADHVTEQFTVSLQASVEGQEDPMSAMGELGTAYIAFFEQHPAYLPFLFFQSGITIQVDGVEEGVPAYPPFAVFRTTAYRLFRSLGLPPERDGTMLMAYWSLVHGVASLLSSSGVRYSGNWQEVWQVILQSGGTENETDRA</sequence>
<proteinExistence type="predicted"/>
<dbReference type="PANTHER" id="PTHR30055:SF220">
    <property type="entry name" value="TETR-FAMILY REGULATORY PROTEIN"/>
    <property type="match status" value="1"/>
</dbReference>
<dbReference type="Proteomes" id="UP000199050">
    <property type="component" value="Unassembled WGS sequence"/>
</dbReference>
<dbReference type="InterPro" id="IPR025996">
    <property type="entry name" value="MT1864/Rv1816-like_C"/>
</dbReference>
<evidence type="ECO:0000259" key="5">
    <source>
        <dbReference type="PROSITE" id="PS50977"/>
    </source>
</evidence>
<dbReference type="SUPFAM" id="SSF46689">
    <property type="entry name" value="Homeodomain-like"/>
    <property type="match status" value="1"/>
</dbReference>
<evidence type="ECO:0000256" key="3">
    <source>
        <dbReference type="ARBA" id="ARBA00023163"/>
    </source>
</evidence>
<dbReference type="Pfam" id="PF13305">
    <property type="entry name" value="TetR_C_33"/>
    <property type="match status" value="1"/>
</dbReference>
<dbReference type="AlphaFoldDB" id="A0A1G8I6F4"/>
<evidence type="ECO:0000313" key="7">
    <source>
        <dbReference type="Proteomes" id="UP000199050"/>
    </source>
</evidence>
<keyword evidence="1" id="KW-0805">Transcription regulation</keyword>
<dbReference type="GO" id="GO:0000976">
    <property type="term" value="F:transcription cis-regulatory region binding"/>
    <property type="evidence" value="ECO:0007669"/>
    <property type="project" value="TreeGrafter"/>
</dbReference>